<comment type="caution">
    <text evidence="6">The sequence shown here is derived from an EMBL/GenBank/DDBJ whole genome shotgun (WGS) entry which is preliminary data.</text>
</comment>
<evidence type="ECO:0000259" key="5">
    <source>
        <dbReference type="SMART" id="SM00421"/>
    </source>
</evidence>
<reference evidence="6 7" key="1">
    <citation type="submission" date="2020-01" db="EMBL/GenBank/DDBJ databases">
        <authorList>
            <person name="Chen S."/>
        </authorList>
    </citation>
    <scope>NUCLEOTIDE SEQUENCE [LARGE SCALE GENOMIC DNA]</scope>
    <source>
        <strain evidence="6 7">GS-10</strain>
    </source>
</reference>
<dbReference type="InterPro" id="IPR036388">
    <property type="entry name" value="WH-like_DNA-bd_sf"/>
</dbReference>
<proteinExistence type="predicted"/>
<keyword evidence="1" id="KW-0805">Transcription regulation</keyword>
<dbReference type="Pfam" id="PF00196">
    <property type="entry name" value="GerE"/>
    <property type="match status" value="1"/>
</dbReference>
<accession>A0A6L8LEX3</accession>
<keyword evidence="7" id="KW-1185">Reference proteome</keyword>
<dbReference type="PANTHER" id="PTHR44688">
    <property type="entry name" value="DNA-BINDING TRANSCRIPTIONAL ACTIVATOR DEVR_DOSR"/>
    <property type="match status" value="1"/>
</dbReference>
<dbReference type="AlphaFoldDB" id="A0A6L8LEX3"/>
<organism evidence="6 7">
    <name type="scientific">Thalassovita mangrovi</name>
    <dbReference type="NCBI Taxonomy" id="2692236"/>
    <lineage>
        <taxon>Bacteria</taxon>
        <taxon>Pseudomonadati</taxon>
        <taxon>Pseudomonadota</taxon>
        <taxon>Alphaproteobacteria</taxon>
        <taxon>Rhodobacterales</taxon>
        <taxon>Roseobacteraceae</taxon>
        <taxon>Thalassovita</taxon>
    </lineage>
</organism>
<feature type="domain" description="HTH luxR-type" evidence="5">
    <location>
        <begin position="71"/>
        <end position="128"/>
    </location>
</feature>
<name>A0A6L8LEX3_9RHOB</name>
<evidence type="ECO:0000256" key="1">
    <source>
        <dbReference type="ARBA" id="ARBA00023015"/>
    </source>
</evidence>
<gene>
    <name evidence="6" type="ORF">GR167_03490</name>
</gene>
<evidence type="ECO:0000313" key="7">
    <source>
        <dbReference type="Proteomes" id="UP000479043"/>
    </source>
</evidence>
<dbReference type="Proteomes" id="UP000479043">
    <property type="component" value="Unassembled WGS sequence"/>
</dbReference>
<keyword evidence="4" id="KW-0472">Membrane</keyword>
<sequence>MFMDMVEFGVGASFVNRHLIIELLAALTLILSVGVEIRTLVRLLRRQDQLVRGLQIASGALHDLMQAYYDSWGLTPSEQDVAGFVIKGLSIAEIADLRGTAPGTVKAHLNAIYRKSGVTGRGELLSLLIEDLMATPLLDEAETQRSAAEWGGRGWKYPPRSV</sequence>
<dbReference type="PRINTS" id="PR00038">
    <property type="entry name" value="HTHLUXR"/>
</dbReference>
<protein>
    <submittedName>
        <fullName evidence="6">Helix-turn-helix transcriptional regulator</fullName>
    </submittedName>
</protein>
<dbReference type="CDD" id="cd06170">
    <property type="entry name" value="LuxR_C_like"/>
    <property type="match status" value="1"/>
</dbReference>
<keyword evidence="3" id="KW-0804">Transcription</keyword>
<dbReference type="SUPFAM" id="SSF46894">
    <property type="entry name" value="C-terminal effector domain of the bipartite response regulators"/>
    <property type="match status" value="1"/>
</dbReference>
<dbReference type="GO" id="GO:0003677">
    <property type="term" value="F:DNA binding"/>
    <property type="evidence" value="ECO:0007669"/>
    <property type="project" value="UniProtKB-KW"/>
</dbReference>
<evidence type="ECO:0000256" key="4">
    <source>
        <dbReference type="SAM" id="Phobius"/>
    </source>
</evidence>
<dbReference type="InterPro" id="IPR016032">
    <property type="entry name" value="Sig_transdc_resp-reg_C-effctor"/>
</dbReference>
<evidence type="ECO:0000313" key="6">
    <source>
        <dbReference type="EMBL" id="MYM54355.1"/>
    </source>
</evidence>
<evidence type="ECO:0000256" key="2">
    <source>
        <dbReference type="ARBA" id="ARBA00023125"/>
    </source>
</evidence>
<dbReference type="PANTHER" id="PTHR44688:SF16">
    <property type="entry name" value="DNA-BINDING TRANSCRIPTIONAL ACTIVATOR DEVR_DOSR"/>
    <property type="match status" value="1"/>
</dbReference>
<dbReference type="GO" id="GO:0006355">
    <property type="term" value="P:regulation of DNA-templated transcription"/>
    <property type="evidence" value="ECO:0007669"/>
    <property type="project" value="InterPro"/>
</dbReference>
<evidence type="ECO:0000256" key="3">
    <source>
        <dbReference type="ARBA" id="ARBA00023163"/>
    </source>
</evidence>
<keyword evidence="4" id="KW-0812">Transmembrane</keyword>
<dbReference type="EMBL" id="WWEN01000002">
    <property type="protein sequence ID" value="MYM54355.1"/>
    <property type="molecule type" value="Genomic_DNA"/>
</dbReference>
<dbReference type="InterPro" id="IPR000792">
    <property type="entry name" value="Tscrpt_reg_LuxR_C"/>
</dbReference>
<dbReference type="SMART" id="SM00421">
    <property type="entry name" value="HTH_LUXR"/>
    <property type="match status" value="1"/>
</dbReference>
<dbReference type="Gene3D" id="1.10.10.10">
    <property type="entry name" value="Winged helix-like DNA-binding domain superfamily/Winged helix DNA-binding domain"/>
    <property type="match status" value="1"/>
</dbReference>
<feature type="transmembrane region" description="Helical" evidence="4">
    <location>
        <begin position="20"/>
        <end position="41"/>
    </location>
</feature>
<keyword evidence="2" id="KW-0238">DNA-binding</keyword>
<keyword evidence="4" id="KW-1133">Transmembrane helix</keyword>